<sequence>MAVKIHLPTESDNVRIEMLPLIDVVFCILTFFILAAVSLTRQQAITLNLPKASTSQAQLQKMFVVSIDPAGQLFVDKDPVNRSELYQRLATYLKTHPEGLVILRASQVVSYNEVIQVLDLLRSLGGNRVALATQPVERPVLSTEAPPSSPNPLPSLPANEQPLPSNP</sequence>
<evidence type="ECO:0000256" key="9">
    <source>
        <dbReference type="SAM" id="Phobius"/>
    </source>
</evidence>
<keyword evidence="11" id="KW-1185">Reference proteome</keyword>
<dbReference type="EMBL" id="BA000039">
    <property type="protein sequence ID" value="BAC07608.1"/>
    <property type="molecule type" value="Genomic_DNA"/>
</dbReference>
<keyword evidence="4 7" id="KW-0812">Transmembrane</keyword>
<evidence type="ECO:0000256" key="4">
    <source>
        <dbReference type="ARBA" id="ARBA00022692"/>
    </source>
</evidence>
<protein>
    <submittedName>
        <fullName evidence="10">Tlr0055 protein</fullName>
    </submittedName>
</protein>
<keyword evidence="6 9" id="KW-0472">Membrane</keyword>
<keyword evidence="7" id="KW-0813">Transport</keyword>
<dbReference type="GO" id="GO:0005886">
    <property type="term" value="C:plasma membrane"/>
    <property type="evidence" value="ECO:0007669"/>
    <property type="project" value="UniProtKB-SubCell"/>
</dbReference>
<dbReference type="Gene3D" id="3.30.420.270">
    <property type="match status" value="1"/>
</dbReference>
<dbReference type="GO" id="GO:0015031">
    <property type="term" value="P:protein transport"/>
    <property type="evidence" value="ECO:0007669"/>
    <property type="project" value="UniProtKB-KW"/>
</dbReference>
<dbReference type="KEGG" id="tel:tlr0055"/>
<evidence type="ECO:0000256" key="5">
    <source>
        <dbReference type="ARBA" id="ARBA00022989"/>
    </source>
</evidence>
<comment type="subcellular location">
    <subcellularLocation>
        <location evidence="1">Cell membrane</location>
        <topology evidence="1">Single-pass membrane protein</topology>
    </subcellularLocation>
    <subcellularLocation>
        <location evidence="7">Cell membrane</location>
        <topology evidence="7">Single-pass type II membrane protein</topology>
    </subcellularLocation>
</comment>
<dbReference type="eggNOG" id="COG0848">
    <property type="taxonomic scope" value="Bacteria"/>
</dbReference>
<dbReference type="Proteomes" id="UP000000440">
    <property type="component" value="Chromosome"/>
</dbReference>
<dbReference type="RefSeq" id="WP_011055910.1">
    <property type="nucleotide sequence ID" value="NC_004113.1"/>
</dbReference>
<accession>Q8DMQ6</accession>
<evidence type="ECO:0000313" key="10">
    <source>
        <dbReference type="EMBL" id="BAC07608.1"/>
    </source>
</evidence>
<dbReference type="GO" id="GO:0022857">
    <property type="term" value="F:transmembrane transporter activity"/>
    <property type="evidence" value="ECO:0007669"/>
    <property type="project" value="InterPro"/>
</dbReference>
<keyword evidence="5 9" id="KW-1133">Transmembrane helix</keyword>
<dbReference type="Pfam" id="PF02472">
    <property type="entry name" value="ExbD"/>
    <property type="match status" value="1"/>
</dbReference>
<reference evidence="10 11" key="1">
    <citation type="journal article" date="2002" name="DNA Res.">
        <title>Complete genome structure of the thermophilic cyanobacterium Thermosynechococcus elongatus BP-1.</title>
        <authorList>
            <person name="Nakamura Y."/>
            <person name="Kaneko T."/>
            <person name="Sato S."/>
            <person name="Ikeuchi M."/>
            <person name="Katoh H."/>
            <person name="Sasamoto S."/>
            <person name="Watanabe A."/>
            <person name="Iriguchi M."/>
            <person name="Kawashima K."/>
            <person name="Kimura T."/>
            <person name="Kishida Y."/>
            <person name="Kiyokawa C."/>
            <person name="Kohara M."/>
            <person name="Matsumoto M."/>
            <person name="Matsuno A."/>
            <person name="Nakazaki N."/>
            <person name="Shimpo S."/>
            <person name="Sugimoto M."/>
            <person name="Takeuchi C."/>
            <person name="Yamada M."/>
            <person name="Tabata S."/>
        </authorList>
    </citation>
    <scope>NUCLEOTIDE SEQUENCE [LARGE SCALE GENOMIC DNA]</scope>
    <source>
        <strain evidence="11">IAM M-273 / NIES-2133 / BP-1</strain>
    </source>
</reference>
<evidence type="ECO:0000256" key="1">
    <source>
        <dbReference type="ARBA" id="ARBA00004162"/>
    </source>
</evidence>
<feature type="region of interest" description="Disordered" evidence="8">
    <location>
        <begin position="138"/>
        <end position="167"/>
    </location>
</feature>
<keyword evidence="7" id="KW-0653">Protein transport</keyword>
<comment type="similarity">
    <text evidence="2 7">Belongs to the ExbD/TolR family.</text>
</comment>
<proteinExistence type="inferred from homology"/>
<evidence type="ECO:0000256" key="7">
    <source>
        <dbReference type="RuleBase" id="RU003879"/>
    </source>
</evidence>
<dbReference type="PANTHER" id="PTHR30558:SF3">
    <property type="entry name" value="BIOPOLYMER TRANSPORT PROTEIN EXBD-RELATED"/>
    <property type="match status" value="1"/>
</dbReference>
<dbReference type="InterPro" id="IPR003400">
    <property type="entry name" value="ExbD"/>
</dbReference>
<evidence type="ECO:0000256" key="2">
    <source>
        <dbReference type="ARBA" id="ARBA00005811"/>
    </source>
</evidence>
<dbReference type="STRING" id="197221.gene:10746633"/>
<dbReference type="EnsemblBacteria" id="BAC07608">
    <property type="protein sequence ID" value="BAC07608"/>
    <property type="gene ID" value="BAC07608"/>
</dbReference>
<evidence type="ECO:0000256" key="3">
    <source>
        <dbReference type="ARBA" id="ARBA00022475"/>
    </source>
</evidence>
<feature type="transmembrane region" description="Helical" evidence="9">
    <location>
        <begin position="20"/>
        <end position="39"/>
    </location>
</feature>
<dbReference type="PATRIC" id="fig|197221.4.peg.56"/>
<dbReference type="AlphaFoldDB" id="Q8DMQ6"/>
<name>Q8DMQ6_THEVB</name>
<gene>
    <name evidence="10" type="ordered locus">tlr0055</name>
</gene>
<evidence type="ECO:0000313" key="11">
    <source>
        <dbReference type="Proteomes" id="UP000000440"/>
    </source>
</evidence>
<keyword evidence="3" id="KW-1003">Cell membrane</keyword>
<evidence type="ECO:0000256" key="8">
    <source>
        <dbReference type="SAM" id="MobiDB-lite"/>
    </source>
</evidence>
<dbReference type="PANTHER" id="PTHR30558">
    <property type="entry name" value="EXBD MEMBRANE COMPONENT OF PMF-DRIVEN MACROMOLECULE IMPORT SYSTEM"/>
    <property type="match status" value="1"/>
</dbReference>
<organism evidence="10 11">
    <name type="scientific">Thermosynechococcus vestitus (strain NIES-2133 / IAM M-273 / BP-1)</name>
    <dbReference type="NCBI Taxonomy" id="197221"/>
    <lineage>
        <taxon>Bacteria</taxon>
        <taxon>Bacillati</taxon>
        <taxon>Cyanobacteriota</taxon>
        <taxon>Cyanophyceae</taxon>
        <taxon>Acaryochloridales</taxon>
        <taxon>Thermosynechococcaceae</taxon>
        <taxon>Thermosynechococcus</taxon>
    </lineage>
</organism>
<evidence type="ECO:0000256" key="6">
    <source>
        <dbReference type="ARBA" id="ARBA00023136"/>
    </source>
</evidence>